<comment type="similarity">
    <text evidence="2">Belongs to the ABC transporter superfamily.</text>
</comment>
<keyword evidence="5" id="KW-0472">Membrane</keyword>
<reference evidence="6" key="1">
    <citation type="submission" date="2017-02" db="EMBL/GenBank/DDBJ databases">
        <title>Novel co-symbiosis in the unique lucinid bivalve Phacoides pectinatus.</title>
        <authorList>
            <person name="Lim S.J."/>
            <person name="Davis B.G."/>
            <person name="Gill D.E."/>
            <person name="Engel A.S."/>
            <person name="Anderson L.C."/>
            <person name="Campbell B.J."/>
        </authorList>
    </citation>
    <scope>NUCLEOTIDE SEQUENCE [LARGE SCALE GENOMIC DNA]</scope>
    <source>
        <strain evidence="6">LUC13016_P6</strain>
    </source>
</reference>
<comment type="caution">
    <text evidence="6">The sequence shown here is derived from an EMBL/GenBank/DDBJ whole genome shotgun (WGS) entry which is preliminary data.</text>
</comment>
<evidence type="ECO:0000256" key="1">
    <source>
        <dbReference type="ARBA" id="ARBA00004370"/>
    </source>
</evidence>
<gene>
    <name evidence="6" type="ORF">B0D84_03880</name>
</gene>
<evidence type="ECO:0000256" key="3">
    <source>
        <dbReference type="ARBA" id="ARBA00022448"/>
    </source>
</evidence>
<accession>A0A657PKG6</accession>
<evidence type="ECO:0000256" key="5">
    <source>
        <dbReference type="ARBA" id="ARBA00023136"/>
    </source>
</evidence>
<evidence type="ECO:0000256" key="4">
    <source>
        <dbReference type="ARBA" id="ARBA00022475"/>
    </source>
</evidence>
<evidence type="ECO:0008006" key="8">
    <source>
        <dbReference type="Google" id="ProtNLM"/>
    </source>
</evidence>
<protein>
    <recommendedName>
        <fullName evidence="8">Peptide ABC transporter ATP-binding protein</fullName>
    </recommendedName>
</protein>
<name>A0A657PKG6_9GAMM</name>
<dbReference type="SUPFAM" id="SSF52540">
    <property type="entry name" value="P-loop containing nucleoside triphosphate hydrolases"/>
    <property type="match status" value="1"/>
</dbReference>
<dbReference type="Proteomes" id="UP000243361">
    <property type="component" value="Unassembled WGS sequence"/>
</dbReference>
<evidence type="ECO:0000313" key="6">
    <source>
        <dbReference type="EMBL" id="OQX34054.1"/>
    </source>
</evidence>
<feature type="non-terminal residue" evidence="6">
    <location>
        <position position="60"/>
    </location>
</feature>
<dbReference type="GO" id="GO:0016020">
    <property type="term" value="C:membrane"/>
    <property type="evidence" value="ECO:0007669"/>
    <property type="project" value="UniProtKB-SubCell"/>
</dbReference>
<dbReference type="InterPro" id="IPR027417">
    <property type="entry name" value="P-loop_NTPase"/>
</dbReference>
<dbReference type="InterPro" id="IPR050388">
    <property type="entry name" value="ABC_Ni/Peptide_Import"/>
</dbReference>
<organism evidence="6 7">
    <name type="scientific">Candidatus Sedimenticola endophacoides</name>
    <dbReference type="NCBI Taxonomy" id="2548426"/>
    <lineage>
        <taxon>Bacteria</taxon>
        <taxon>Pseudomonadati</taxon>
        <taxon>Pseudomonadota</taxon>
        <taxon>Gammaproteobacteria</taxon>
        <taxon>Chromatiales</taxon>
        <taxon>Sedimenticolaceae</taxon>
        <taxon>Sedimenticola</taxon>
    </lineage>
</organism>
<dbReference type="AlphaFoldDB" id="A0A657PKG6"/>
<dbReference type="EMBL" id="MUIE01000252">
    <property type="protein sequence ID" value="OQX34054.1"/>
    <property type="molecule type" value="Genomic_DNA"/>
</dbReference>
<keyword evidence="3" id="KW-0813">Transport</keyword>
<dbReference type="PANTHER" id="PTHR43297">
    <property type="entry name" value="OLIGOPEPTIDE TRANSPORT ATP-BINDING PROTEIN APPD"/>
    <property type="match status" value="1"/>
</dbReference>
<evidence type="ECO:0000256" key="2">
    <source>
        <dbReference type="ARBA" id="ARBA00005417"/>
    </source>
</evidence>
<sequence>MGRVAGGNVWLGESNLLDLPETAMRLERGGRVGMIFQEPMTSLNPVLNIGEQIAESVRLH</sequence>
<proteinExistence type="inferred from homology"/>
<dbReference type="PANTHER" id="PTHR43297:SF2">
    <property type="entry name" value="DIPEPTIDE TRANSPORT ATP-BINDING PROTEIN DPPD"/>
    <property type="match status" value="1"/>
</dbReference>
<comment type="subcellular location">
    <subcellularLocation>
        <location evidence="1">Membrane</location>
    </subcellularLocation>
</comment>
<dbReference type="Gene3D" id="3.40.50.300">
    <property type="entry name" value="P-loop containing nucleotide triphosphate hydrolases"/>
    <property type="match status" value="1"/>
</dbReference>
<keyword evidence="7" id="KW-1185">Reference proteome</keyword>
<evidence type="ECO:0000313" key="7">
    <source>
        <dbReference type="Proteomes" id="UP000243361"/>
    </source>
</evidence>
<keyword evidence="4" id="KW-1003">Cell membrane</keyword>